<dbReference type="InterPro" id="IPR038717">
    <property type="entry name" value="Tc1-like_DDE_dom"/>
</dbReference>
<dbReference type="WBParaSite" id="SVE_1505000.1">
    <property type="protein sequence ID" value="SVE_1505000.1"/>
    <property type="gene ID" value="SVE_1505000"/>
</dbReference>
<evidence type="ECO:0000313" key="3">
    <source>
        <dbReference type="WBParaSite" id="SVE_1505000.1"/>
    </source>
</evidence>
<evidence type="ECO:0000313" key="2">
    <source>
        <dbReference type="Proteomes" id="UP000035680"/>
    </source>
</evidence>
<proteinExistence type="predicted"/>
<accession>A0A0K0FTA8</accession>
<organism evidence="2 3">
    <name type="scientific">Strongyloides venezuelensis</name>
    <name type="common">Threadworm</name>
    <dbReference type="NCBI Taxonomy" id="75913"/>
    <lineage>
        <taxon>Eukaryota</taxon>
        <taxon>Metazoa</taxon>
        <taxon>Ecdysozoa</taxon>
        <taxon>Nematoda</taxon>
        <taxon>Chromadorea</taxon>
        <taxon>Rhabditida</taxon>
        <taxon>Tylenchina</taxon>
        <taxon>Panagrolaimomorpha</taxon>
        <taxon>Strongyloidoidea</taxon>
        <taxon>Strongyloididae</taxon>
        <taxon>Strongyloides</taxon>
    </lineage>
</organism>
<reference evidence="3" key="2">
    <citation type="submission" date="2015-08" db="UniProtKB">
        <authorList>
            <consortium name="WormBaseParasite"/>
        </authorList>
    </citation>
    <scope>IDENTIFICATION</scope>
</reference>
<name>A0A0K0FTA8_STRVS</name>
<dbReference type="AlphaFoldDB" id="A0A0K0FTA8"/>
<dbReference type="GO" id="GO:0003676">
    <property type="term" value="F:nucleic acid binding"/>
    <property type="evidence" value="ECO:0007669"/>
    <property type="project" value="InterPro"/>
</dbReference>
<reference evidence="2" key="1">
    <citation type="submission" date="2014-07" db="EMBL/GenBank/DDBJ databases">
        <authorList>
            <person name="Martin A.A"/>
            <person name="De Silva N."/>
        </authorList>
    </citation>
    <scope>NUCLEOTIDE SEQUENCE</scope>
</reference>
<dbReference type="PANTHER" id="PTHR47326">
    <property type="entry name" value="TRANSPOSABLE ELEMENT TC3 TRANSPOSASE-LIKE PROTEIN"/>
    <property type="match status" value="1"/>
</dbReference>
<dbReference type="Gene3D" id="3.30.420.10">
    <property type="entry name" value="Ribonuclease H-like superfamily/Ribonuclease H"/>
    <property type="match status" value="1"/>
</dbReference>
<dbReference type="STRING" id="75913.A0A0K0FTA8"/>
<evidence type="ECO:0000259" key="1">
    <source>
        <dbReference type="Pfam" id="PF13358"/>
    </source>
</evidence>
<feature type="domain" description="Tc1-like transposase DDE" evidence="1">
    <location>
        <begin position="35"/>
        <end position="91"/>
    </location>
</feature>
<dbReference type="InterPro" id="IPR036397">
    <property type="entry name" value="RNaseH_sf"/>
</dbReference>
<dbReference type="Proteomes" id="UP000035680">
    <property type="component" value="Unassembled WGS sequence"/>
</dbReference>
<protein>
    <submittedName>
        <fullName evidence="3">DDE_3 domain-containing protein</fullName>
    </submittedName>
</protein>
<sequence length="131" mass="15669">MNSDEYIKLLDTEIFPLLKNNIKASEREKYWWQQDNASVHTSRKTRDFVMSQPFKSLQWPARSPNLNIIENLWSKLQSMVYKNSFRNIFELKKAIFPQVKKIPKDYIKSLFESFKSKSLQVVETKANEINY</sequence>
<keyword evidence="2" id="KW-1185">Reference proteome</keyword>
<dbReference type="Pfam" id="PF13358">
    <property type="entry name" value="DDE_3"/>
    <property type="match status" value="1"/>
</dbReference>
<dbReference type="PANTHER" id="PTHR47326:SF1">
    <property type="entry name" value="HTH PSQ-TYPE DOMAIN-CONTAINING PROTEIN"/>
    <property type="match status" value="1"/>
</dbReference>